<evidence type="ECO:0000259" key="2">
    <source>
        <dbReference type="SMART" id="SM00646"/>
    </source>
</evidence>
<dbReference type="GO" id="GO:0008745">
    <property type="term" value="F:N-acetylmuramoyl-L-alanine amidase activity"/>
    <property type="evidence" value="ECO:0007669"/>
    <property type="project" value="InterPro"/>
</dbReference>
<dbReference type="SMART" id="SM00646">
    <property type="entry name" value="Ami_3"/>
    <property type="match status" value="1"/>
</dbReference>
<dbReference type="InterPro" id="IPR050695">
    <property type="entry name" value="N-acetylmuramoyl_amidase_3"/>
</dbReference>
<proteinExistence type="predicted"/>
<keyword evidence="1" id="KW-0378">Hydrolase</keyword>
<dbReference type="RefSeq" id="WP_052652254.1">
    <property type="nucleotide sequence ID" value="NZ_CCXS01000001.1"/>
</dbReference>
<dbReference type="GO" id="GO:0030288">
    <property type="term" value="C:outer membrane-bounded periplasmic space"/>
    <property type="evidence" value="ECO:0007669"/>
    <property type="project" value="TreeGrafter"/>
</dbReference>
<reference evidence="3 4" key="1">
    <citation type="submission" date="2014-09" db="EMBL/GenBank/DDBJ databases">
        <authorList>
            <person name="Urmite Genomes Urmite Genomes"/>
        </authorList>
    </citation>
    <scope>NUCLEOTIDE SEQUENCE [LARGE SCALE GENOMIC DNA]</scope>
    <source>
        <strain evidence="3 4">ES2</strain>
    </source>
</reference>
<dbReference type="Pfam" id="PF01520">
    <property type="entry name" value="Amidase_3"/>
    <property type="match status" value="1"/>
</dbReference>
<dbReference type="SUPFAM" id="SSF53187">
    <property type="entry name" value="Zn-dependent exopeptidases"/>
    <property type="match status" value="1"/>
</dbReference>
<evidence type="ECO:0000256" key="1">
    <source>
        <dbReference type="ARBA" id="ARBA00022801"/>
    </source>
</evidence>
<sequence>MKIIIDAGHGPETPGKRSPDGRLREFHFNSAVAEAVKKRLVLDGHSVIFSHQKEADVPLHERTHLANRLKAELFISIHANAFGSAFNSSCGIECFTYTKPSAAAKTLAASLQNALVLATGRPDRGVKGADFAVLRDTSMPAVLIECGFMTNRIELELLKSENYRTSCAGAIVFAINCYQTALHSRRKA</sequence>
<dbReference type="CDD" id="cd02696">
    <property type="entry name" value="MurNAc-LAA"/>
    <property type="match status" value="1"/>
</dbReference>
<gene>
    <name evidence="3" type="primary">cwlC</name>
    <name evidence="3" type="ORF">BN1080_02439</name>
</gene>
<dbReference type="Gene3D" id="3.40.630.40">
    <property type="entry name" value="Zn-dependent exopeptidases"/>
    <property type="match status" value="1"/>
</dbReference>
<name>A0A098EQ85_9BACL</name>
<dbReference type="InterPro" id="IPR002508">
    <property type="entry name" value="MurNAc-LAA_cat"/>
</dbReference>
<dbReference type="OrthoDB" id="9763643at2"/>
<dbReference type="EMBL" id="CCXS01000001">
    <property type="protein sequence ID" value="CEG23461.1"/>
    <property type="molecule type" value="Genomic_DNA"/>
</dbReference>
<dbReference type="GO" id="GO:0009253">
    <property type="term" value="P:peptidoglycan catabolic process"/>
    <property type="evidence" value="ECO:0007669"/>
    <property type="project" value="InterPro"/>
</dbReference>
<organism evidence="3 4">
    <name type="scientific">Planococcus massiliensis</name>
    <dbReference type="NCBI Taxonomy" id="1499687"/>
    <lineage>
        <taxon>Bacteria</taxon>
        <taxon>Bacillati</taxon>
        <taxon>Bacillota</taxon>
        <taxon>Bacilli</taxon>
        <taxon>Bacillales</taxon>
        <taxon>Caryophanaceae</taxon>
        <taxon>Planococcus</taxon>
    </lineage>
</organism>
<evidence type="ECO:0000313" key="4">
    <source>
        <dbReference type="Proteomes" id="UP000043699"/>
    </source>
</evidence>
<dbReference type="Proteomes" id="UP000043699">
    <property type="component" value="Unassembled WGS sequence"/>
</dbReference>
<dbReference type="PANTHER" id="PTHR30404">
    <property type="entry name" value="N-ACETYLMURAMOYL-L-ALANINE AMIDASE"/>
    <property type="match status" value="1"/>
</dbReference>
<dbReference type="PANTHER" id="PTHR30404:SF0">
    <property type="entry name" value="N-ACETYLMURAMOYL-L-ALANINE AMIDASE AMIC"/>
    <property type="match status" value="1"/>
</dbReference>
<evidence type="ECO:0000313" key="3">
    <source>
        <dbReference type="EMBL" id="CEG23461.1"/>
    </source>
</evidence>
<accession>A0A098EQ85</accession>
<dbReference type="AlphaFoldDB" id="A0A098EQ85"/>
<feature type="domain" description="MurNAc-LAA" evidence="2">
    <location>
        <begin position="63"/>
        <end position="176"/>
    </location>
</feature>
<protein>
    <submittedName>
        <fullName evidence="3">Sporulation-specific N-acetylmuramoyl-L-alanine amidase</fullName>
    </submittedName>
</protein>
<keyword evidence="4" id="KW-1185">Reference proteome</keyword>
<dbReference type="STRING" id="1499687.BN1080_02439"/>